<proteinExistence type="predicted"/>
<dbReference type="PANTHER" id="PTHR22763:SF162">
    <property type="entry name" value="TRANSMEMBRANE E3 UBIQUITIN-PROTEIN LIGASE 1"/>
    <property type="match status" value="1"/>
</dbReference>
<dbReference type="Pfam" id="PF13639">
    <property type="entry name" value="zf-RING_2"/>
    <property type="match status" value="1"/>
</dbReference>
<feature type="domain" description="RING-type" evidence="6">
    <location>
        <begin position="302"/>
        <end position="327"/>
    </location>
</feature>
<feature type="region of interest" description="Disordered" evidence="5">
    <location>
        <begin position="425"/>
        <end position="465"/>
    </location>
</feature>
<dbReference type="InterPro" id="IPR013083">
    <property type="entry name" value="Znf_RING/FYVE/PHD"/>
</dbReference>
<feature type="compositionally biased region" description="Low complexity" evidence="5">
    <location>
        <begin position="370"/>
        <end position="383"/>
    </location>
</feature>
<evidence type="ECO:0000256" key="3">
    <source>
        <dbReference type="ARBA" id="ARBA00022833"/>
    </source>
</evidence>
<feature type="compositionally biased region" description="Polar residues" evidence="5">
    <location>
        <begin position="256"/>
        <end position="265"/>
    </location>
</feature>
<feature type="region of interest" description="Disordered" evidence="5">
    <location>
        <begin position="607"/>
        <end position="643"/>
    </location>
</feature>
<dbReference type="STRING" id="1071382.H2AQF3"/>
<dbReference type="FunCoup" id="H2AQF3">
    <property type="interactions" value="243"/>
</dbReference>
<dbReference type="InterPro" id="IPR050731">
    <property type="entry name" value="HRD1_E3_ubiq-ligases"/>
</dbReference>
<sequence>MSDEGSNEEQHPTPPGNPPSSNQSSNNRENANTSAQPRNTRNITVSVQYSYVTPDALTNITNPFNASLGPNPNTVNTPPTSTTLPGMINGLSNLQRIPINNPSTTTMPSTSSTGASNGPAATSLPPPNSLPREGPAATDPSLPHGTFVLSFRDVPSSTPQSRLESIIGIAAEIAMRRFTELHSRARGISKEAFETLPVLTLEEAKKLTEDLSCSICYEPLEEEVKVDEMNENKKRVRNDDDNEEERSKRRRLNGEANPSNGNYSIGLTEGATINSNTGTSTDSTTKHEENEVPTYSHSPLKLPCGHIFGRECLFKWSKVENTCPLCRHVIIENNQNEANVDSSVEAQSTEAFERIRNLLYNPTPEEEGSENNTNANNNGATSANLQAGSAATTGANTTANPVRFTTLGGASVIFLNPELLANRQGSPATSTNIQVDGISQSQPNNNTETSAANAPTAGASPISPNLLNTRGRRIHWLPLDIGNDNPTNTNVASDGTNPRHHRFRTILNNFFDSITHNRQNVATATSNDHEGSHNDASTTATSNVNTDMAGQETQNPDVIRMGNEIRDALLARLNSRNNEATQNLFTTGVASRRNASGEVETYHINGDGMTAASSLNNNENDASNQEPDIRSGERDGDEHEEER</sequence>
<feature type="compositionally biased region" description="Low complexity" evidence="5">
    <location>
        <begin position="103"/>
        <end position="116"/>
    </location>
</feature>
<evidence type="ECO:0000313" key="7">
    <source>
        <dbReference type="EMBL" id="CCF56603.1"/>
    </source>
</evidence>
<dbReference type="RefSeq" id="XP_003955738.1">
    <property type="nucleotide sequence ID" value="XM_003955689.1"/>
</dbReference>
<dbReference type="GO" id="GO:0008270">
    <property type="term" value="F:zinc ion binding"/>
    <property type="evidence" value="ECO:0007669"/>
    <property type="project" value="UniProtKB-KW"/>
</dbReference>
<dbReference type="eggNOG" id="KOG0802">
    <property type="taxonomic scope" value="Eukaryota"/>
</dbReference>
<evidence type="ECO:0000256" key="2">
    <source>
        <dbReference type="ARBA" id="ARBA00022771"/>
    </source>
</evidence>
<dbReference type="PANTHER" id="PTHR22763">
    <property type="entry name" value="RING ZINC FINGER PROTEIN"/>
    <property type="match status" value="1"/>
</dbReference>
<dbReference type="OrthoDB" id="8062037at2759"/>
<dbReference type="PROSITE" id="PS50089">
    <property type="entry name" value="ZF_RING_2"/>
    <property type="match status" value="1"/>
</dbReference>
<feature type="compositionally biased region" description="Polar residues" evidence="5">
    <location>
        <begin position="425"/>
        <end position="453"/>
    </location>
</feature>
<dbReference type="SUPFAM" id="SSF57850">
    <property type="entry name" value="RING/U-box"/>
    <property type="match status" value="1"/>
</dbReference>
<keyword evidence="3" id="KW-0862">Zinc</keyword>
<gene>
    <name evidence="7" type="primary">KAFR0B03070</name>
    <name evidence="7" type="ORF">KAFR_0B03070</name>
</gene>
<dbReference type="Gene3D" id="3.30.40.10">
    <property type="entry name" value="Zinc/RING finger domain, C3HC4 (zinc finger)"/>
    <property type="match status" value="1"/>
</dbReference>
<keyword evidence="1" id="KW-0479">Metal-binding</keyword>
<feature type="region of interest" description="Disordered" evidence="5">
    <location>
        <begin position="1"/>
        <end position="43"/>
    </location>
</feature>
<dbReference type="InParanoid" id="H2AQF3"/>
<dbReference type="Proteomes" id="UP000005220">
    <property type="component" value="Chromosome 2"/>
</dbReference>
<feature type="compositionally biased region" description="Polar residues" evidence="5">
    <location>
        <begin position="611"/>
        <end position="626"/>
    </location>
</feature>
<dbReference type="GO" id="GO:0012505">
    <property type="term" value="C:endomembrane system"/>
    <property type="evidence" value="ECO:0007669"/>
    <property type="project" value="TreeGrafter"/>
</dbReference>
<dbReference type="SMART" id="SM00184">
    <property type="entry name" value="RING"/>
    <property type="match status" value="1"/>
</dbReference>
<feature type="compositionally biased region" description="Low complexity" evidence="5">
    <location>
        <begin position="272"/>
        <end position="283"/>
    </location>
</feature>
<dbReference type="EMBL" id="HE650822">
    <property type="protein sequence ID" value="CCF56603.1"/>
    <property type="molecule type" value="Genomic_DNA"/>
</dbReference>
<feature type="region of interest" description="Disordered" evidence="5">
    <location>
        <begin position="361"/>
        <end position="383"/>
    </location>
</feature>
<feature type="compositionally biased region" description="Low complexity" evidence="5">
    <location>
        <begin position="70"/>
        <end position="85"/>
    </location>
</feature>
<dbReference type="InterPro" id="IPR001841">
    <property type="entry name" value="Znf_RING"/>
</dbReference>
<dbReference type="GO" id="GO:0061630">
    <property type="term" value="F:ubiquitin protein ligase activity"/>
    <property type="evidence" value="ECO:0007669"/>
    <property type="project" value="TreeGrafter"/>
</dbReference>
<keyword evidence="2 4" id="KW-0863">Zinc-finger</keyword>
<dbReference type="GeneID" id="13882984"/>
<dbReference type="KEGG" id="kaf:KAFR_0B03070"/>
<accession>H2AQF3</accession>
<feature type="compositionally biased region" description="Polar residues" evidence="5">
    <location>
        <begin position="90"/>
        <end position="102"/>
    </location>
</feature>
<dbReference type="HOGENOM" id="CLU_020039_0_0_1"/>
<feature type="region of interest" description="Disordered" evidence="5">
    <location>
        <begin position="228"/>
        <end position="296"/>
    </location>
</feature>
<reference evidence="7 8" key="1">
    <citation type="journal article" date="2011" name="Proc. Natl. Acad. Sci. U.S.A.">
        <title>Evolutionary erosion of yeast sex chromosomes by mating-type switching accidents.</title>
        <authorList>
            <person name="Gordon J.L."/>
            <person name="Armisen D."/>
            <person name="Proux-Wera E."/>
            <person name="Oheigeartaigh S.S."/>
            <person name="Byrne K.P."/>
            <person name="Wolfe K.H."/>
        </authorList>
    </citation>
    <scope>NUCLEOTIDE SEQUENCE [LARGE SCALE GENOMIC DNA]</scope>
    <source>
        <strain evidence="8">ATCC 22294 / BCRC 22015 / CBS 2517 / CECT 1963 / NBRC 1671 / NRRL Y-8276</strain>
    </source>
</reference>
<organism evidence="7 8">
    <name type="scientific">Kazachstania africana (strain ATCC 22294 / BCRC 22015 / CBS 2517 / CECT 1963 / NBRC 1671 / NRRL Y-8276)</name>
    <name type="common">Yeast</name>
    <name type="synonym">Kluyveromyces africanus</name>
    <dbReference type="NCBI Taxonomy" id="1071382"/>
    <lineage>
        <taxon>Eukaryota</taxon>
        <taxon>Fungi</taxon>
        <taxon>Dikarya</taxon>
        <taxon>Ascomycota</taxon>
        <taxon>Saccharomycotina</taxon>
        <taxon>Saccharomycetes</taxon>
        <taxon>Saccharomycetales</taxon>
        <taxon>Saccharomycetaceae</taxon>
        <taxon>Kazachstania</taxon>
    </lineage>
</organism>
<feature type="region of interest" description="Disordered" evidence="5">
    <location>
        <begin position="63"/>
        <end position="144"/>
    </location>
</feature>
<dbReference type="AlphaFoldDB" id="H2AQF3"/>
<evidence type="ECO:0000313" key="8">
    <source>
        <dbReference type="Proteomes" id="UP000005220"/>
    </source>
</evidence>
<evidence type="ECO:0000256" key="4">
    <source>
        <dbReference type="PROSITE-ProRule" id="PRU00175"/>
    </source>
</evidence>
<evidence type="ECO:0000256" key="1">
    <source>
        <dbReference type="ARBA" id="ARBA00022723"/>
    </source>
</evidence>
<dbReference type="GO" id="GO:0043161">
    <property type="term" value="P:proteasome-mediated ubiquitin-dependent protein catabolic process"/>
    <property type="evidence" value="ECO:0007669"/>
    <property type="project" value="TreeGrafter"/>
</dbReference>
<evidence type="ECO:0000256" key="5">
    <source>
        <dbReference type="SAM" id="MobiDB-lite"/>
    </source>
</evidence>
<protein>
    <recommendedName>
        <fullName evidence="6">RING-type domain-containing protein</fullName>
    </recommendedName>
</protein>
<feature type="region of interest" description="Disordered" evidence="5">
    <location>
        <begin position="523"/>
        <end position="549"/>
    </location>
</feature>
<feature type="compositionally biased region" description="Basic and acidic residues" evidence="5">
    <location>
        <begin position="228"/>
        <end position="239"/>
    </location>
</feature>
<evidence type="ECO:0000259" key="6">
    <source>
        <dbReference type="PROSITE" id="PS50089"/>
    </source>
</evidence>
<feature type="compositionally biased region" description="Polar residues" evidence="5">
    <location>
        <begin position="28"/>
        <end position="43"/>
    </location>
</feature>
<name>H2AQF3_KAZAF</name>
<feature type="compositionally biased region" description="Basic and acidic residues" evidence="5">
    <location>
        <begin position="627"/>
        <end position="643"/>
    </location>
</feature>
<keyword evidence="8" id="KW-1185">Reference proteome</keyword>
<feature type="compositionally biased region" description="Polar residues" evidence="5">
    <location>
        <begin position="534"/>
        <end position="549"/>
    </location>
</feature>